<keyword evidence="4" id="KW-0804">Transcription</keyword>
<evidence type="ECO:0000256" key="1">
    <source>
        <dbReference type="ARBA" id="ARBA00005820"/>
    </source>
</evidence>
<dbReference type="SMART" id="SM00028">
    <property type="entry name" value="TPR"/>
    <property type="match status" value="5"/>
</dbReference>
<dbReference type="InterPro" id="IPR036388">
    <property type="entry name" value="WH-like_DNA-bd_sf"/>
</dbReference>
<feature type="repeat" description="TPR" evidence="5">
    <location>
        <begin position="730"/>
        <end position="763"/>
    </location>
</feature>
<dbReference type="PROSITE" id="PS51755">
    <property type="entry name" value="OMPR_PHOB"/>
    <property type="match status" value="1"/>
</dbReference>
<dbReference type="CDD" id="cd15831">
    <property type="entry name" value="BTAD"/>
    <property type="match status" value="1"/>
</dbReference>
<dbReference type="SMART" id="SM00862">
    <property type="entry name" value="Trans_reg_C"/>
    <property type="match status" value="1"/>
</dbReference>
<dbReference type="Proteomes" id="UP000199691">
    <property type="component" value="Unassembled WGS sequence"/>
</dbReference>
<feature type="repeat" description="TPR" evidence="5">
    <location>
        <begin position="890"/>
        <end position="923"/>
    </location>
</feature>
<dbReference type="SUPFAM" id="SSF46894">
    <property type="entry name" value="C-terminal effector domain of the bipartite response regulators"/>
    <property type="match status" value="1"/>
</dbReference>
<dbReference type="InterPro" id="IPR016032">
    <property type="entry name" value="Sig_transdc_resp-reg_C-effctor"/>
</dbReference>
<sequence length="944" mass="103093">MRSKRAVGVAVAVVVRLLGEVGVEIDRRSVDLGTPRQRCVLAALAVDTGQVVPVDRLVERVWGVDAAPRARATLHNYISRLRRALASANGLAIVRRAGGYALVADTVESVVDLHRFRDLRATAAAEADDERTARLLTDALLLWRGHALTGVDCAWAEVERDRLALERLAVQHDLTDARLRLGGGSGLVAELTARAAEHPLDERIAGQCLVALHQAGRTGDALEHYRRLRERLVDELGIDPGDALQDLHRRILTSDPVLPTATAGRSSFAPAQLPTEPKSFTGRVAQLAALDRALPTPDGSPSRDDGRGQKTTVVISGAGGIGKTWLALIWAHRNLHHFPDGHLSVDLRGFDVGEPRQALDVLADFLAALGVDRDHQPQDLDARAAFFRTRTAGKRMLVLLDNAVTADQVVPLLPGGTGCTVLITSRNRLSALLTRHGAEPVQVGLLSAAEARTVIDAALDDVHGGTAAAQVTELVAQCGGFPLVVGLVAARIRTDAHLLDDIVTELRELGLDALDSDDPSTSLPTVLSWSLRHLTDRERAAFALLGIAPGPDIDLPAAASLTGLPVCDTRALLHRLADASLVIPASGGRYLMHDLIRAYAVLTARNDLPEPTRRAALQRAVDFYLHTAYTADRILNPRRAPIALDQPSSDAHSQALSDASAALAWLDTHHPHLIAAQHTATAQDRPQAVWHLAWTLSTHHLRRGHRHVELAMWQAAAHVIEHLPDPNTRERIHRRLGLAHSELGQHRQAIDHLSQALALAEDDPDPIQQAYSHEALSQAWARSGDDGRAMEHARRAMELYRALDEPLHEADTLNRVGWYASLLGDYDTGRDHCRAALALHRHHANREGEADALDSLGWIDHHTGHHRQAIHQYERALTLFRALGNSVQVASTLEHLGHPHTALGQHEQAATAWREALELLREQGRHDDAERVQRRLFERLVNQH</sequence>
<dbReference type="SMART" id="SM01043">
    <property type="entry name" value="BTAD"/>
    <property type="match status" value="1"/>
</dbReference>
<dbReference type="GO" id="GO:0000160">
    <property type="term" value="P:phosphorelay signal transduction system"/>
    <property type="evidence" value="ECO:0007669"/>
    <property type="project" value="InterPro"/>
</dbReference>
<keyword evidence="5" id="KW-0802">TPR repeat</keyword>
<dbReference type="GO" id="GO:0003677">
    <property type="term" value="F:DNA binding"/>
    <property type="evidence" value="ECO:0007669"/>
    <property type="project" value="UniProtKB-UniRule"/>
</dbReference>
<reference evidence="9" key="1">
    <citation type="submission" date="2016-10" db="EMBL/GenBank/DDBJ databases">
        <authorList>
            <person name="Varghese N."/>
            <person name="Submissions S."/>
        </authorList>
    </citation>
    <scope>NUCLEOTIDE SEQUENCE [LARGE SCALE GENOMIC DNA]</scope>
    <source>
        <strain evidence="9">CGMCC 4.6609</strain>
    </source>
</reference>
<dbReference type="InterPro" id="IPR011990">
    <property type="entry name" value="TPR-like_helical_dom_sf"/>
</dbReference>
<evidence type="ECO:0000256" key="2">
    <source>
        <dbReference type="ARBA" id="ARBA00023015"/>
    </source>
</evidence>
<dbReference type="Pfam" id="PF13181">
    <property type="entry name" value="TPR_8"/>
    <property type="match status" value="1"/>
</dbReference>
<dbReference type="EMBL" id="FNIX01000036">
    <property type="protein sequence ID" value="SDP98173.1"/>
    <property type="molecule type" value="Genomic_DNA"/>
</dbReference>
<dbReference type="RefSeq" id="WP_090105442.1">
    <property type="nucleotide sequence ID" value="NZ_FNIX01000036.1"/>
</dbReference>
<dbReference type="Gene3D" id="1.25.40.10">
    <property type="entry name" value="Tetratricopeptide repeat domain"/>
    <property type="match status" value="2"/>
</dbReference>
<dbReference type="InterPro" id="IPR002182">
    <property type="entry name" value="NB-ARC"/>
</dbReference>
<dbReference type="InterPro" id="IPR001867">
    <property type="entry name" value="OmpR/PhoB-type_DNA-bd"/>
</dbReference>
<dbReference type="PANTHER" id="PTHR35807:SF1">
    <property type="entry name" value="TRANSCRIPTIONAL REGULATOR REDD"/>
    <property type="match status" value="1"/>
</dbReference>
<dbReference type="Pfam" id="PF03704">
    <property type="entry name" value="BTAD"/>
    <property type="match status" value="1"/>
</dbReference>
<dbReference type="GO" id="GO:0006355">
    <property type="term" value="P:regulation of DNA-templated transcription"/>
    <property type="evidence" value="ECO:0007669"/>
    <property type="project" value="InterPro"/>
</dbReference>
<feature type="domain" description="OmpR/PhoB-type" evidence="7">
    <location>
        <begin position="2"/>
        <end position="104"/>
    </location>
</feature>
<dbReference type="InterPro" id="IPR019734">
    <property type="entry name" value="TPR_rpt"/>
</dbReference>
<gene>
    <name evidence="8" type="ORF">SAMN05421507_13618</name>
</gene>
<feature type="DNA-binding region" description="OmpR/PhoB-type" evidence="6">
    <location>
        <begin position="2"/>
        <end position="104"/>
    </location>
</feature>
<dbReference type="InterPro" id="IPR051677">
    <property type="entry name" value="AfsR-DnrI-RedD_regulator"/>
</dbReference>
<dbReference type="InterPro" id="IPR027417">
    <property type="entry name" value="P-loop_NTPase"/>
</dbReference>
<dbReference type="STRING" id="641025.SAMN05421507_13618"/>
<protein>
    <submittedName>
        <fullName evidence="8">DNA-binding transcriptional activator of the SARP family</fullName>
    </submittedName>
</protein>
<dbReference type="SUPFAM" id="SSF52540">
    <property type="entry name" value="P-loop containing nucleoside triphosphate hydrolases"/>
    <property type="match status" value="1"/>
</dbReference>
<name>A0A1H0X5G0_9PSEU</name>
<evidence type="ECO:0000313" key="9">
    <source>
        <dbReference type="Proteomes" id="UP000199691"/>
    </source>
</evidence>
<proteinExistence type="inferred from homology"/>
<organism evidence="8 9">
    <name type="scientific">Lentzea jiangxiensis</name>
    <dbReference type="NCBI Taxonomy" id="641025"/>
    <lineage>
        <taxon>Bacteria</taxon>
        <taxon>Bacillati</taxon>
        <taxon>Actinomycetota</taxon>
        <taxon>Actinomycetes</taxon>
        <taxon>Pseudonocardiales</taxon>
        <taxon>Pseudonocardiaceae</taxon>
        <taxon>Lentzea</taxon>
    </lineage>
</organism>
<dbReference type="Gene3D" id="3.40.50.300">
    <property type="entry name" value="P-loop containing nucleotide triphosphate hydrolases"/>
    <property type="match status" value="1"/>
</dbReference>
<dbReference type="CDD" id="cd00383">
    <property type="entry name" value="trans_reg_C"/>
    <property type="match status" value="1"/>
</dbReference>
<accession>A0A1H0X5G0</accession>
<dbReference type="Pfam" id="PF00486">
    <property type="entry name" value="Trans_reg_C"/>
    <property type="match status" value="1"/>
</dbReference>
<evidence type="ECO:0000256" key="4">
    <source>
        <dbReference type="ARBA" id="ARBA00023163"/>
    </source>
</evidence>
<dbReference type="PRINTS" id="PR00364">
    <property type="entry name" value="DISEASERSIST"/>
</dbReference>
<dbReference type="GO" id="GO:0043531">
    <property type="term" value="F:ADP binding"/>
    <property type="evidence" value="ECO:0007669"/>
    <property type="project" value="InterPro"/>
</dbReference>
<evidence type="ECO:0000256" key="6">
    <source>
        <dbReference type="PROSITE-ProRule" id="PRU01091"/>
    </source>
</evidence>
<keyword evidence="2" id="KW-0805">Transcription regulation</keyword>
<dbReference type="AlphaFoldDB" id="A0A1H0X5G0"/>
<evidence type="ECO:0000256" key="3">
    <source>
        <dbReference type="ARBA" id="ARBA00023125"/>
    </source>
</evidence>
<dbReference type="Pfam" id="PF13424">
    <property type="entry name" value="TPR_12"/>
    <property type="match status" value="1"/>
</dbReference>
<comment type="similarity">
    <text evidence="1">Belongs to the AfsR/DnrI/RedD regulatory family.</text>
</comment>
<dbReference type="Gene3D" id="1.10.10.10">
    <property type="entry name" value="Winged helix-like DNA-binding domain superfamily/Winged helix DNA-binding domain"/>
    <property type="match status" value="1"/>
</dbReference>
<dbReference type="Pfam" id="PF00931">
    <property type="entry name" value="NB-ARC"/>
    <property type="match status" value="1"/>
</dbReference>
<dbReference type="SUPFAM" id="SSF48452">
    <property type="entry name" value="TPR-like"/>
    <property type="match status" value="3"/>
</dbReference>
<evidence type="ECO:0000313" key="8">
    <source>
        <dbReference type="EMBL" id="SDP98173.1"/>
    </source>
</evidence>
<dbReference type="OrthoDB" id="3275754at2"/>
<evidence type="ECO:0000259" key="7">
    <source>
        <dbReference type="PROSITE" id="PS51755"/>
    </source>
</evidence>
<keyword evidence="3 6" id="KW-0238">DNA-binding</keyword>
<dbReference type="InterPro" id="IPR005158">
    <property type="entry name" value="BTAD"/>
</dbReference>
<dbReference type="PANTHER" id="PTHR35807">
    <property type="entry name" value="TRANSCRIPTIONAL REGULATOR REDD-RELATED"/>
    <property type="match status" value="1"/>
</dbReference>
<keyword evidence="9" id="KW-1185">Reference proteome</keyword>
<dbReference type="PROSITE" id="PS50005">
    <property type="entry name" value="TPR"/>
    <property type="match status" value="2"/>
</dbReference>
<evidence type="ECO:0000256" key="5">
    <source>
        <dbReference type="PROSITE-ProRule" id="PRU00339"/>
    </source>
</evidence>